<dbReference type="EMBL" id="JARKIK010000080">
    <property type="protein sequence ID" value="KAK8726218.1"/>
    <property type="molecule type" value="Genomic_DNA"/>
</dbReference>
<sequence>MILTSGALYLLEAKENKLKHKHRFSLKEVQGLHVSPNTDNLLLIQIPVENAKRDKGDLIVSLPNVIEAVTKIITVSDSPEVLKVAESESIGHTMKNGKQGTIMLDTGSAVTTINKTKEGKLLVVAGH</sequence>
<protein>
    <recommendedName>
        <fullName evidence="1">TH1 domain-containing protein</fullName>
    </recommendedName>
</protein>
<dbReference type="InterPro" id="IPR010926">
    <property type="entry name" value="Myosin_TH1"/>
</dbReference>
<reference evidence="2 3" key="1">
    <citation type="journal article" date="2024" name="BMC Genomics">
        <title>Genome assembly of redclaw crayfish (Cherax quadricarinatus) provides insights into its immune adaptation and hypoxia tolerance.</title>
        <authorList>
            <person name="Liu Z."/>
            <person name="Zheng J."/>
            <person name="Li H."/>
            <person name="Fang K."/>
            <person name="Wang S."/>
            <person name="He J."/>
            <person name="Zhou D."/>
            <person name="Weng S."/>
            <person name="Chi M."/>
            <person name="Gu Z."/>
            <person name="He J."/>
            <person name="Li F."/>
            <person name="Wang M."/>
        </authorList>
    </citation>
    <scope>NUCLEOTIDE SEQUENCE [LARGE SCALE GENOMIC DNA]</scope>
    <source>
        <strain evidence="2">ZL_2023a</strain>
    </source>
</reference>
<keyword evidence="3" id="KW-1185">Reference proteome</keyword>
<accession>A0AAW0WEY5</accession>
<dbReference type="GO" id="GO:0003774">
    <property type="term" value="F:cytoskeletal motor activity"/>
    <property type="evidence" value="ECO:0007669"/>
    <property type="project" value="InterPro"/>
</dbReference>
<dbReference type="GO" id="GO:0016459">
    <property type="term" value="C:myosin complex"/>
    <property type="evidence" value="ECO:0007669"/>
    <property type="project" value="InterPro"/>
</dbReference>
<name>A0AAW0WEY5_CHEQU</name>
<dbReference type="AlphaFoldDB" id="A0AAW0WEY5"/>
<evidence type="ECO:0000313" key="3">
    <source>
        <dbReference type="Proteomes" id="UP001445076"/>
    </source>
</evidence>
<evidence type="ECO:0000313" key="2">
    <source>
        <dbReference type="EMBL" id="KAK8726218.1"/>
    </source>
</evidence>
<evidence type="ECO:0000259" key="1">
    <source>
        <dbReference type="PROSITE" id="PS51757"/>
    </source>
</evidence>
<proteinExistence type="predicted"/>
<gene>
    <name evidence="2" type="ORF">OTU49_010428</name>
</gene>
<feature type="domain" description="TH1" evidence="1">
    <location>
        <begin position="1"/>
        <end position="127"/>
    </location>
</feature>
<dbReference type="Proteomes" id="UP001445076">
    <property type="component" value="Unassembled WGS sequence"/>
</dbReference>
<comment type="caution">
    <text evidence="2">The sequence shown here is derived from an EMBL/GenBank/DDBJ whole genome shotgun (WGS) entry which is preliminary data.</text>
</comment>
<dbReference type="PROSITE" id="PS51757">
    <property type="entry name" value="TH1"/>
    <property type="match status" value="1"/>
</dbReference>
<dbReference type="Pfam" id="PF06017">
    <property type="entry name" value="Myosin_TH1"/>
    <property type="match status" value="1"/>
</dbReference>
<organism evidence="2 3">
    <name type="scientific">Cherax quadricarinatus</name>
    <name type="common">Australian red claw crayfish</name>
    <dbReference type="NCBI Taxonomy" id="27406"/>
    <lineage>
        <taxon>Eukaryota</taxon>
        <taxon>Metazoa</taxon>
        <taxon>Ecdysozoa</taxon>
        <taxon>Arthropoda</taxon>
        <taxon>Crustacea</taxon>
        <taxon>Multicrustacea</taxon>
        <taxon>Malacostraca</taxon>
        <taxon>Eumalacostraca</taxon>
        <taxon>Eucarida</taxon>
        <taxon>Decapoda</taxon>
        <taxon>Pleocyemata</taxon>
        <taxon>Astacidea</taxon>
        <taxon>Parastacoidea</taxon>
        <taxon>Parastacidae</taxon>
        <taxon>Cherax</taxon>
    </lineage>
</organism>